<reference evidence="1 2" key="1">
    <citation type="submission" date="2020-03" db="EMBL/GenBank/DDBJ databases">
        <title>Genomic Encyclopedia of Type Strains, Phase IV (KMG-IV): sequencing the most valuable type-strain genomes for metagenomic binning, comparative biology and taxonomic classification.</title>
        <authorList>
            <person name="Goeker M."/>
        </authorList>
    </citation>
    <scope>NUCLEOTIDE SEQUENCE [LARGE SCALE GENOMIC DNA]</scope>
    <source>
        <strain evidence="1 2">DSM 105096</strain>
    </source>
</reference>
<evidence type="ECO:0000313" key="2">
    <source>
        <dbReference type="Proteomes" id="UP000770785"/>
    </source>
</evidence>
<protein>
    <submittedName>
        <fullName evidence="1">Transposase-like protein</fullName>
    </submittedName>
</protein>
<organism evidence="1 2">
    <name type="scientific">Neolewinella antarctica</name>
    <dbReference type="NCBI Taxonomy" id="442734"/>
    <lineage>
        <taxon>Bacteria</taxon>
        <taxon>Pseudomonadati</taxon>
        <taxon>Bacteroidota</taxon>
        <taxon>Saprospiria</taxon>
        <taxon>Saprospirales</taxon>
        <taxon>Lewinellaceae</taxon>
        <taxon>Neolewinella</taxon>
    </lineage>
</organism>
<sequence length="48" mass="5776">MLTCPDCTNGKIIMYGHTHYGRQRYQCNNCQWQFMATNDYWIAPKRES</sequence>
<accession>A0ABX0XD53</accession>
<evidence type="ECO:0000313" key="1">
    <source>
        <dbReference type="EMBL" id="NJC27181.1"/>
    </source>
</evidence>
<comment type="caution">
    <text evidence="1">The sequence shown here is derived from an EMBL/GenBank/DDBJ whole genome shotgun (WGS) entry which is preliminary data.</text>
</comment>
<proteinExistence type="predicted"/>
<name>A0ABX0XD53_9BACT</name>
<gene>
    <name evidence="1" type="ORF">GGR27_002694</name>
</gene>
<dbReference type="Proteomes" id="UP000770785">
    <property type="component" value="Unassembled WGS sequence"/>
</dbReference>
<keyword evidence="2" id="KW-1185">Reference proteome</keyword>
<dbReference type="EMBL" id="JAATJH010000004">
    <property type="protein sequence ID" value="NJC27181.1"/>
    <property type="molecule type" value="Genomic_DNA"/>
</dbReference>